<sequence>MSTCLVNVWFNFSESYLLTLTSPLSRIIMARAGHQRHILVSVKEMLVTMSRQMSSKDICLALVYAPNKQTAELEREPSCSIVSQLAVIVYQTASSSALPAHWVAPPTLR</sequence>
<evidence type="ECO:0000313" key="1">
    <source>
        <dbReference type="EMBL" id="KIJ92662.1"/>
    </source>
</evidence>
<evidence type="ECO:0000313" key="2">
    <source>
        <dbReference type="Proteomes" id="UP000054477"/>
    </source>
</evidence>
<dbReference type="Proteomes" id="UP000054477">
    <property type="component" value="Unassembled WGS sequence"/>
</dbReference>
<gene>
    <name evidence="1" type="ORF">K443DRAFT_423447</name>
</gene>
<proteinExistence type="predicted"/>
<dbReference type="EMBL" id="KN838894">
    <property type="protein sequence ID" value="KIJ92662.1"/>
    <property type="molecule type" value="Genomic_DNA"/>
</dbReference>
<keyword evidence="2" id="KW-1185">Reference proteome</keyword>
<organism evidence="1 2">
    <name type="scientific">Laccaria amethystina LaAM-08-1</name>
    <dbReference type="NCBI Taxonomy" id="1095629"/>
    <lineage>
        <taxon>Eukaryota</taxon>
        <taxon>Fungi</taxon>
        <taxon>Dikarya</taxon>
        <taxon>Basidiomycota</taxon>
        <taxon>Agaricomycotina</taxon>
        <taxon>Agaricomycetes</taxon>
        <taxon>Agaricomycetidae</taxon>
        <taxon>Agaricales</taxon>
        <taxon>Agaricineae</taxon>
        <taxon>Hydnangiaceae</taxon>
        <taxon>Laccaria</taxon>
    </lineage>
</organism>
<dbReference type="AlphaFoldDB" id="A0A0C9X8J4"/>
<name>A0A0C9X8J4_9AGAR</name>
<protein>
    <submittedName>
        <fullName evidence="1">Uncharacterized protein</fullName>
    </submittedName>
</protein>
<accession>A0A0C9X8J4</accession>
<reference evidence="1 2" key="1">
    <citation type="submission" date="2014-04" db="EMBL/GenBank/DDBJ databases">
        <authorList>
            <consortium name="DOE Joint Genome Institute"/>
            <person name="Kuo A."/>
            <person name="Kohler A."/>
            <person name="Nagy L.G."/>
            <person name="Floudas D."/>
            <person name="Copeland A."/>
            <person name="Barry K.W."/>
            <person name="Cichocki N."/>
            <person name="Veneault-Fourrey C."/>
            <person name="LaButti K."/>
            <person name="Lindquist E.A."/>
            <person name="Lipzen A."/>
            <person name="Lundell T."/>
            <person name="Morin E."/>
            <person name="Murat C."/>
            <person name="Sun H."/>
            <person name="Tunlid A."/>
            <person name="Henrissat B."/>
            <person name="Grigoriev I.V."/>
            <person name="Hibbett D.S."/>
            <person name="Martin F."/>
            <person name="Nordberg H.P."/>
            <person name="Cantor M.N."/>
            <person name="Hua S.X."/>
        </authorList>
    </citation>
    <scope>NUCLEOTIDE SEQUENCE [LARGE SCALE GENOMIC DNA]</scope>
    <source>
        <strain evidence="1 2">LaAM-08-1</strain>
    </source>
</reference>
<reference evidence="2" key="2">
    <citation type="submission" date="2015-01" db="EMBL/GenBank/DDBJ databases">
        <title>Evolutionary Origins and Diversification of the Mycorrhizal Mutualists.</title>
        <authorList>
            <consortium name="DOE Joint Genome Institute"/>
            <consortium name="Mycorrhizal Genomics Consortium"/>
            <person name="Kohler A."/>
            <person name="Kuo A."/>
            <person name="Nagy L.G."/>
            <person name="Floudas D."/>
            <person name="Copeland A."/>
            <person name="Barry K.W."/>
            <person name="Cichocki N."/>
            <person name="Veneault-Fourrey C."/>
            <person name="LaButti K."/>
            <person name="Lindquist E.A."/>
            <person name="Lipzen A."/>
            <person name="Lundell T."/>
            <person name="Morin E."/>
            <person name="Murat C."/>
            <person name="Riley R."/>
            <person name="Ohm R."/>
            <person name="Sun H."/>
            <person name="Tunlid A."/>
            <person name="Henrissat B."/>
            <person name="Grigoriev I.V."/>
            <person name="Hibbett D.S."/>
            <person name="Martin F."/>
        </authorList>
    </citation>
    <scope>NUCLEOTIDE SEQUENCE [LARGE SCALE GENOMIC DNA]</scope>
    <source>
        <strain evidence="2">LaAM-08-1</strain>
    </source>
</reference>
<dbReference type="HOGENOM" id="CLU_2184408_0_0_1"/>